<evidence type="ECO:0000256" key="3">
    <source>
        <dbReference type="ARBA" id="ARBA00004174"/>
    </source>
</evidence>
<evidence type="ECO:0000313" key="14">
    <source>
        <dbReference type="Proteomes" id="UP001652740"/>
    </source>
</evidence>
<evidence type="ECO:0000256" key="11">
    <source>
        <dbReference type="ARBA" id="ARBA00023004"/>
    </source>
</evidence>
<comment type="subcellular location">
    <subcellularLocation>
        <location evidence="4">Endoplasmic reticulum membrane</location>
        <topology evidence="4">Peripheral membrane protein</topology>
    </subcellularLocation>
    <subcellularLocation>
        <location evidence="3">Microsome membrane</location>
        <topology evidence="3">Peripheral membrane protein</topology>
    </subcellularLocation>
</comment>
<dbReference type="InterPro" id="IPR036396">
    <property type="entry name" value="Cyt_P450_sf"/>
</dbReference>
<dbReference type="Gene3D" id="1.10.630.10">
    <property type="entry name" value="Cytochrome P450"/>
    <property type="match status" value="2"/>
</dbReference>
<keyword evidence="10" id="KW-0560">Oxidoreductase</keyword>
<comment type="cofactor">
    <cofactor evidence="1">
        <name>heme</name>
        <dbReference type="ChEBI" id="CHEBI:30413"/>
    </cofactor>
</comment>
<proteinExistence type="inferred from homology"/>
<evidence type="ECO:0000256" key="6">
    <source>
        <dbReference type="ARBA" id="ARBA00022617"/>
    </source>
</evidence>
<evidence type="ECO:0000256" key="10">
    <source>
        <dbReference type="ARBA" id="ARBA00023002"/>
    </source>
</evidence>
<evidence type="ECO:0000256" key="13">
    <source>
        <dbReference type="ARBA" id="ARBA00023136"/>
    </source>
</evidence>
<organism evidence="14 15">
    <name type="scientific">Galleria mellonella</name>
    <name type="common">Greater wax moth</name>
    <dbReference type="NCBI Taxonomy" id="7137"/>
    <lineage>
        <taxon>Eukaryota</taxon>
        <taxon>Metazoa</taxon>
        <taxon>Ecdysozoa</taxon>
        <taxon>Arthropoda</taxon>
        <taxon>Hexapoda</taxon>
        <taxon>Insecta</taxon>
        <taxon>Pterygota</taxon>
        <taxon>Neoptera</taxon>
        <taxon>Endopterygota</taxon>
        <taxon>Lepidoptera</taxon>
        <taxon>Glossata</taxon>
        <taxon>Ditrysia</taxon>
        <taxon>Pyraloidea</taxon>
        <taxon>Pyralidae</taxon>
        <taxon>Galleriinae</taxon>
        <taxon>Galleria</taxon>
    </lineage>
</organism>
<accession>A0ABM3MPT6</accession>
<evidence type="ECO:0000256" key="5">
    <source>
        <dbReference type="ARBA" id="ARBA00010617"/>
    </source>
</evidence>
<dbReference type="InterPro" id="IPR001128">
    <property type="entry name" value="Cyt_P450"/>
</dbReference>
<keyword evidence="12" id="KW-0503">Monooxygenase</keyword>
<protein>
    <submittedName>
        <fullName evidence="15">Cytochrome P450 4C1-like</fullName>
    </submittedName>
</protein>
<evidence type="ECO:0000256" key="2">
    <source>
        <dbReference type="ARBA" id="ARBA00003690"/>
    </source>
</evidence>
<keyword evidence="9" id="KW-0492">Microsome</keyword>
<name>A0ABM3MPT6_GALME</name>
<evidence type="ECO:0000256" key="1">
    <source>
        <dbReference type="ARBA" id="ARBA00001971"/>
    </source>
</evidence>
<evidence type="ECO:0000256" key="4">
    <source>
        <dbReference type="ARBA" id="ARBA00004406"/>
    </source>
</evidence>
<keyword evidence="8" id="KW-0256">Endoplasmic reticulum</keyword>
<dbReference type="RefSeq" id="XP_052753388.1">
    <property type="nucleotide sequence ID" value="XM_052897428.1"/>
</dbReference>
<evidence type="ECO:0000256" key="9">
    <source>
        <dbReference type="ARBA" id="ARBA00022848"/>
    </source>
</evidence>
<keyword evidence="6" id="KW-0349">Heme</keyword>
<dbReference type="PANTHER" id="PTHR24291:SF189">
    <property type="entry name" value="CYTOCHROME P450 4C3-RELATED"/>
    <property type="match status" value="1"/>
</dbReference>
<comment type="similarity">
    <text evidence="5">Belongs to the cytochrome P450 family.</text>
</comment>
<keyword evidence="11" id="KW-0408">Iron</keyword>
<keyword evidence="7" id="KW-0479">Metal-binding</keyword>
<dbReference type="InterPro" id="IPR050196">
    <property type="entry name" value="Cytochrome_P450_Monoox"/>
</dbReference>
<keyword evidence="14" id="KW-1185">Reference proteome</keyword>
<dbReference type="PANTHER" id="PTHR24291">
    <property type="entry name" value="CYTOCHROME P450 FAMILY 4"/>
    <property type="match status" value="1"/>
</dbReference>
<dbReference type="Pfam" id="PF00067">
    <property type="entry name" value="p450"/>
    <property type="match status" value="1"/>
</dbReference>
<dbReference type="SUPFAM" id="SSF48264">
    <property type="entry name" value="Cytochrome P450"/>
    <property type="match status" value="1"/>
</dbReference>
<keyword evidence="13" id="KW-0472">Membrane</keyword>
<evidence type="ECO:0000256" key="7">
    <source>
        <dbReference type="ARBA" id="ARBA00022723"/>
    </source>
</evidence>
<reference evidence="15" key="1">
    <citation type="submission" date="2025-08" db="UniProtKB">
        <authorList>
            <consortium name="RefSeq"/>
        </authorList>
    </citation>
    <scope>IDENTIFICATION</scope>
    <source>
        <tissue evidence="15">Whole larvae</tissue>
    </source>
</reference>
<dbReference type="GeneID" id="128201198"/>
<gene>
    <name evidence="15" type="primary">LOC128201198</name>
</gene>
<evidence type="ECO:0000256" key="8">
    <source>
        <dbReference type="ARBA" id="ARBA00022824"/>
    </source>
</evidence>
<dbReference type="Proteomes" id="UP001652740">
    <property type="component" value="Unplaced"/>
</dbReference>
<comment type="function">
    <text evidence="2">May be involved in the metabolism of insect hormones and in the breakdown of synthetic insecticides.</text>
</comment>
<sequence>MDTFRLLADEAYKRNGITSFWFGNNLYVNVADPFAADKVMKTSLEKDEVMDLARPLIGNGSIFAPVTIWRPRRKVLAPTFGQKTLNNFVKIFYKQSAILADQLQSVAGKEKFSIFNYVTTYSMDSICETTMGVNVNAQRNINHPVLKAFNGFCQMSAARFIRPWLHPPSVYKFMPKYSTYIEHSQLLNNFYAMMSMKTVIATIIRNYRILPAEDQELNSCASKANVEVKYEIMMKHVDNFQIRLEKRSINECI</sequence>
<evidence type="ECO:0000313" key="15">
    <source>
        <dbReference type="RefSeq" id="XP_052753388.1"/>
    </source>
</evidence>
<evidence type="ECO:0000256" key="12">
    <source>
        <dbReference type="ARBA" id="ARBA00023033"/>
    </source>
</evidence>